<evidence type="ECO:0000256" key="1">
    <source>
        <dbReference type="ARBA" id="ARBA00004141"/>
    </source>
</evidence>
<evidence type="ECO:0000256" key="2">
    <source>
        <dbReference type="ARBA" id="ARBA00022692"/>
    </source>
</evidence>
<feature type="transmembrane region" description="Helical" evidence="5">
    <location>
        <begin position="72"/>
        <end position="89"/>
    </location>
</feature>
<evidence type="ECO:0000313" key="6">
    <source>
        <dbReference type="EMBL" id="QOV20579.1"/>
    </source>
</evidence>
<gene>
    <name evidence="6" type="ORF">INP51_06460</name>
</gene>
<evidence type="ECO:0000256" key="4">
    <source>
        <dbReference type="ARBA" id="ARBA00023136"/>
    </source>
</evidence>
<keyword evidence="2 5" id="KW-0812">Transmembrane</keyword>
<feature type="transmembrane region" description="Helical" evidence="5">
    <location>
        <begin position="95"/>
        <end position="116"/>
    </location>
</feature>
<dbReference type="RefSeq" id="WP_193736893.1">
    <property type="nucleotide sequence ID" value="NZ_CP063304.1"/>
</dbReference>
<reference evidence="6 7" key="1">
    <citation type="submission" date="2020-10" db="EMBL/GenBank/DDBJ databases">
        <title>Blautia liquoris sp.nov., isolated from the mud in a fermentation cellar used for the production of Chinese strong-flavoured liquor.</title>
        <authorList>
            <person name="Lu L."/>
        </authorList>
    </citation>
    <scope>NUCLEOTIDE SEQUENCE [LARGE SCALE GENOMIC DNA]</scope>
    <source>
        <strain evidence="6 7">LZLJ-3</strain>
    </source>
</reference>
<dbReference type="Pfam" id="PF05105">
    <property type="entry name" value="Phage_holin_4_1"/>
    <property type="match status" value="1"/>
</dbReference>
<comment type="subcellular location">
    <subcellularLocation>
        <location evidence="1">Membrane</location>
        <topology evidence="1">Multi-pass membrane protein</topology>
    </subcellularLocation>
</comment>
<dbReference type="AlphaFoldDB" id="A0A7M2RJZ1"/>
<organism evidence="6 7">
    <name type="scientific">Blautia liquoris</name>
    <dbReference type="NCBI Taxonomy" id="2779518"/>
    <lineage>
        <taxon>Bacteria</taxon>
        <taxon>Bacillati</taxon>
        <taxon>Bacillota</taxon>
        <taxon>Clostridia</taxon>
        <taxon>Lachnospirales</taxon>
        <taxon>Lachnospiraceae</taxon>
        <taxon>Blautia</taxon>
    </lineage>
</organism>
<keyword evidence="3 5" id="KW-1133">Transmembrane helix</keyword>
<sequence length="158" mass="17762">MKKMNASKVVDTYNIAVGGVITVLTAIFGPHWYVFAAFLILNVFDYITGWYKARRLKKESSSVGLVGIVKKVFYWLIIAIAFIMSYVFTMMGKDLLHVDLSFLTLIGWFTVACLLINEIRSIFENLVECGVNVPKILVNGLAVTEKIINKEDNDSEGK</sequence>
<dbReference type="InterPro" id="IPR006480">
    <property type="entry name" value="Phage_holin_4_1"/>
</dbReference>
<evidence type="ECO:0000256" key="5">
    <source>
        <dbReference type="SAM" id="Phobius"/>
    </source>
</evidence>
<evidence type="ECO:0000313" key="7">
    <source>
        <dbReference type="Proteomes" id="UP000593601"/>
    </source>
</evidence>
<feature type="transmembrane region" description="Helical" evidence="5">
    <location>
        <begin position="34"/>
        <end position="51"/>
    </location>
</feature>
<keyword evidence="7" id="KW-1185">Reference proteome</keyword>
<dbReference type="GO" id="GO:0016020">
    <property type="term" value="C:membrane"/>
    <property type="evidence" value="ECO:0007669"/>
    <property type="project" value="UniProtKB-SubCell"/>
</dbReference>
<protein>
    <submittedName>
        <fullName evidence="6">Phage holin family protein</fullName>
    </submittedName>
</protein>
<proteinExistence type="predicted"/>
<dbReference type="KEGG" id="bliq:INP51_06460"/>
<evidence type="ECO:0000256" key="3">
    <source>
        <dbReference type="ARBA" id="ARBA00022989"/>
    </source>
</evidence>
<name>A0A7M2RJZ1_9FIRM</name>
<dbReference type="EMBL" id="CP063304">
    <property type="protein sequence ID" value="QOV20579.1"/>
    <property type="molecule type" value="Genomic_DNA"/>
</dbReference>
<dbReference type="NCBIfam" id="TIGR01593">
    <property type="entry name" value="holin_tox_secr"/>
    <property type="match status" value="1"/>
</dbReference>
<feature type="transmembrane region" description="Helical" evidence="5">
    <location>
        <begin position="12"/>
        <end position="28"/>
    </location>
</feature>
<dbReference type="Proteomes" id="UP000593601">
    <property type="component" value="Chromosome"/>
</dbReference>
<accession>A0A7M2RJZ1</accession>
<keyword evidence="4 5" id="KW-0472">Membrane</keyword>